<sequence>MLLTDIARRRVIFVGGKGGVGKTSLTSALALARARQGARVLVVSTDPAHNLGHLWQRAVGNSATLLWAAGDGPGRVDGIEIDPAATVDRHLAAVSETMTRMLPDRLHRAARAHLEQARDAPGTHESAVLERVAETLELGLDRYDLVLFDTAPSGHTLHLLAMPERMTGWTEQLLANRDRSERFRSAYGALGGTKDTSDRDAELRRMLLRRRARFSLIRDLLDDGDRTGFVLVFVAEPVPIAESIEVAASLRDLGIVLIGAVANRLSPADLMPLRRARENTLIADLSLGAPLTRIPLVDEVVGLPALEAIAAELTPAP</sequence>
<dbReference type="InterPro" id="IPR025723">
    <property type="entry name" value="ArsA/GET3_ATPase-like"/>
</dbReference>
<dbReference type="SUPFAM" id="SSF52540">
    <property type="entry name" value="P-loop containing nucleoside triphosphate hydrolases"/>
    <property type="match status" value="1"/>
</dbReference>
<comment type="caution">
    <text evidence="3">The sequence shown here is derived from an EMBL/GenBank/DDBJ whole genome shotgun (WGS) entry which is preliminary data.</text>
</comment>
<evidence type="ECO:0000256" key="1">
    <source>
        <dbReference type="ARBA" id="ARBA00011040"/>
    </source>
</evidence>
<dbReference type="Pfam" id="PF02374">
    <property type="entry name" value="ArsA_ATPase"/>
    <property type="match status" value="1"/>
</dbReference>
<gene>
    <name evidence="3" type="ORF">JOF34_001442</name>
</gene>
<dbReference type="InterPro" id="IPR016300">
    <property type="entry name" value="ATPase_ArsA/GET3"/>
</dbReference>
<dbReference type="CDD" id="cd02035">
    <property type="entry name" value="ArsA"/>
    <property type="match status" value="1"/>
</dbReference>
<name>A0ABS4ZHU7_9MICO</name>
<dbReference type="Gene3D" id="3.40.50.300">
    <property type="entry name" value="P-loop containing nucleotide triphosphate hydrolases"/>
    <property type="match status" value="1"/>
</dbReference>
<proteinExistence type="inferred from homology"/>
<dbReference type="NCBIfam" id="TIGR00345">
    <property type="entry name" value="GET3_arsA_TRC40"/>
    <property type="match status" value="1"/>
</dbReference>
<dbReference type="Proteomes" id="UP001519362">
    <property type="component" value="Unassembled WGS sequence"/>
</dbReference>
<evidence type="ECO:0000313" key="4">
    <source>
        <dbReference type="Proteomes" id="UP001519362"/>
    </source>
</evidence>
<comment type="similarity">
    <text evidence="1">Belongs to the arsA ATPase family.</text>
</comment>
<dbReference type="InterPro" id="IPR003593">
    <property type="entry name" value="AAA+_ATPase"/>
</dbReference>
<organism evidence="3 4">
    <name type="scientific">Microbacterium amylolyticum</name>
    <dbReference type="NCBI Taxonomy" id="936337"/>
    <lineage>
        <taxon>Bacteria</taxon>
        <taxon>Bacillati</taxon>
        <taxon>Actinomycetota</taxon>
        <taxon>Actinomycetes</taxon>
        <taxon>Micrococcales</taxon>
        <taxon>Microbacteriaceae</taxon>
        <taxon>Microbacterium</taxon>
    </lineage>
</organism>
<dbReference type="InterPro" id="IPR027417">
    <property type="entry name" value="P-loop_NTPase"/>
</dbReference>
<feature type="domain" description="AAA+ ATPase" evidence="2">
    <location>
        <begin position="8"/>
        <end position="222"/>
    </location>
</feature>
<protein>
    <submittedName>
        <fullName evidence="3">Arsenite-transporting ATPase</fullName>
    </submittedName>
</protein>
<dbReference type="SMART" id="SM00382">
    <property type="entry name" value="AAA"/>
    <property type="match status" value="1"/>
</dbReference>
<accession>A0ABS4ZHU7</accession>
<dbReference type="EMBL" id="JAGIOL010000001">
    <property type="protein sequence ID" value="MBP2436856.1"/>
    <property type="molecule type" value="Genomic_DNA"/>
</dbReference>
<keyword evidence="4" id="KW-1185">Reference proteome</keyword>
<dbReference type="RefSeq" id="WP_165135367.1">
    <property type="nucleotide sequence ID" value="NZ_CP049253.1"/>
</dbReference>
<evidence type="ECO:0000313" key="3">
    <source>
        <dbReference type="EMBL" id="MBP2436856.1"/>
    </source>
</evidence>
<evidence type="ECO:0000259" key="2">
    <source>
        <dbReference type="SMART" id="SM00382"/>
    </source>
</evidence>
<reference evidence="3 4" key="1">
    <citation type="submission" date="2021-03" db="EMBL/GenBank/DDBJ databases">
        <title>Sequencing the genomes of 1000 actinobacteria strains.</title>
        <authorList>
            <person name="Klenk H.-P."/>
        </authorList>
    </citation>
    <scope>NUCLEOTIDE SEQUENCE [LARGE SCALE GENOMIC DNA]</scope>
    <source>
        <strain evidence="3 4">DSM 24221</strain>
    </source>
</reference>
<dbReference type="PANTHER" id="PTHR10803">
    <property type="entry name" value="ARSENICAL PUMP-DRIVING ATPASE ARSENITE-TRANSLOCATING ATPASE"/>
    <property type="match status" value="1"/>
</dbReference>
<dbReference type="PANTHER" id="PTHR10803:SF3">
    <property type="entry name" value="ATPASE GET3"/>
    <property type="match status" value="1"/>
</dbReference>